<sequence>MVFDVIRHLSQLLPRLYCVALLLLGPVPSAAVEPETATAALAAAQPVPFLIHISDIHVSQFNNITINKLSTFCRDFLPRVKDHGLVATVLGGDLADSNVAAWSGQYPGPIAEEWAKLSHVLLTECAPHSPILTVRGNHDSFAVAGYDDEKNHFYRDMVEQLWPKSPELVRGLSGSWMLPVNDYLLIGLDLTPSAGASRHFFGELSEETEAWLEAEWIQKRRNMRTIIVTHYNFGTLEPSSRRRLTRILHEASDVHVLLTGHTHTVMGHWMYAQFEKLLEMEIPDFKLNGVVRLLQLPPPTPESVDPREWRYSIEPDENLVPTILPPVVRDSGEVFVTVVGARDVDKVEIIGHGHTVDLTREGSDDLVYSGRLDPDVPMEDAIVQLTYNNGDSRVETNLAPLNPRRRLLPLPMQWAFTNMHTAMFFGSAAFWIGNILLAWFLRSTLLRSGKLLCYLLCGIAMLIPVLPWSLAVGYHGCPSIVFGFGIFCLRSPSWMPNDTYAIAFIGLSIKLALCFAVVKSLDAKSRWSFPTIPVLLWGQHFSLRWTVMSYGPYAFMLAPATTLWDMVFWFGILQRYFGLCKPKRVPPSYTPLRLNRFDSSSSSDSSDVVNGMPRRARRRASP</sequence>
<evidence type="ECO:0000256" key="1">
    <source>
        <dbReference type="SAM" id="MobiDB-lite"/>
    </source>
</evidence>
<comment type="caution">
    <text evidence="5">The sequence shown here is derived from an EMBL/GenBank/DDBJ whole genome shotgun (WGS) entry which is preliminary data.</text>
</comment>
<evidence type="ECO:0000256" key="2">
    <source>
        <dbReference type="SAM" id="Phobius"/>
    </source>
</evidence>
<feature type="chain" id="PRO_5029682839" evidence="3">
    <location>
        <begin position="32"/>
        <end position="622"/>
    </location>
</feature>
<dbReference type="PANTHER" id="PTHR14795">
    <property type="entry name" value="HELICASE RELATED"/>
    <property type="match status" value="1"/>
</dbReference>
<feature type="compositionally biased region" description="Low complexity" evidence="1">
    <location>
        <begin position="598"/>
        <end position="607"/>
    </location>
</feature>
<accession>A0A7J6KV36</accession>
<dbReference type="InterPro" id="IPR029052">
    <property type="entry name" value="Metallo-depent_PP-like"/>
</dbReference>
<keyword evidence="2" id="KW-0472">Membrane</keyword>
<organism evidence="5 6">
    <name type="scientific">Perkinsus olseni</name>
    <name type="common">Perkinsus atlanticus</name>
    <dbReference type="NCBI Taxonomy" id="32597"/>
    <lineage>
        <taxon>Eukaryota</taxon>
        <taxon>Sar</taxon>
        <taxon>Alveolata</taxon>
        <taxon>Perkinsozoa</taxon>
        <taxon>Perkinsea</taxon>
        <taxon>Perkinsida</taxon>
        <taxon>Perkinsidae</taxon>
        <taxon>Perkinsus</taxon>
    </lineage>
</organism>
<feature type="transmembrane region" description="Helical" evidence="2">
    <location>
        <begin position="553"/>
        <end position="573"/>
    </location>
</feature>
<name>A0A7J6KV36_PEROL</name>
<dbReference type="InterPro" id="IPR004843">
    <property type="entry name" value="Calcineurin-like_PHP"/>
</dbReference>
<feature type="transmembrane region" description="Helical" evidence="2">
    <location>
        <begin position="422"/>
        <end position="441"/>
    </location>
</feature>
<evidence type="ECO:0000259" key="4">
    <source>
        <dbReference type="Pfam" id="PF00149"/>
    </source>
</evidence>
<protein>
    <submittedName>
        <fullName evidence="5">Transmembrane protein 62</fullName>
    </submittedName>
</protein>
<dbReference type="EMBL" id="JABAHT010000915">
    <property type="protein sequence ID" value="KAF4651068.1"/>
    <property type="molecule type" value="Genomic_DNA"/>
</dbReference>
<evidence type="ECO:0000256" key="3">
    <source>
        <dbReference type="SAM" id="SignalP"/>
    </source>
</evidence>
<keyword evidence="3" id="KW-0732">Signal</keyword>
<dbReference type="AlphaFoldDB" id="A0A7J6KV36"/>
<dbReference type="Pfam" id="PF00149">
    <property type="entry name" value="Metallophos"/>
    <property type="match status" value="1"/>
</dbReference>
<feature type="transmembrane region" description="Helical" evidence="2">
    <location>
        <begin position="499"/>
        <end position="518"/>
    </location>
</feature>
<evidence type="ECO:0000313" key="6">
    <source>
        <dbReference type="Proteomes" id="UP000570595"/>
    </source>
</evidence>
<reference evidence="5 6" key="1">
    <citation type="submission" date="2020-04" db="EMBL/GenBank/DDBJ databases">
        <title>Perkinsus olseni comparative genomics.</title>
        <authorList>
            <person name="Bogema D.R."/>
        </authorList>
    </citation>
    <scope>NUCLEOTIDE SEQUENCE [LARGE SCALE GENOMIC DNA]</scope>
    <source>
        <strain evidence="5">ATCC PRA-179</strain>
    </source>
</reference>
<dbReference type="OrthoDB" id="420234at2759"/>
<evidence type="ECO:0000313" key="5">
    <source>
        <dbReference type="EMBL" id="KAF4651068.1"/>
    </source>
</evidence>
<dbReference type="GO" id="GO:0016787">
    <property type="term" value="F:hydrolase activity"/>
    <property type="evidence" value="ECO:0007669"/>
    <property type="project" value="InterPro"/>
</dbReference>
<feature type="signal peptide" evidence="3">
    <location>
        <begin position="1"/>
        <end position="31"/>
    </location>
</feature>
<dbReference type="PANTHER" id="PTHR14795:SF0">
    <property type="entry name" value="TRANSMEMBRANE PROTEIN 62"/>
    <property type="match status" value="1"/>
</dbReference>
<gene>
    <name evidence="5" type="primary">TMEM62</name>
    <name evidence="5" type="ORF">FOZ61_010804</name>
</gene>
<keyword evidence="2" id="KW-1133">Transmembrane helix</keyword>
<feature type="region of interest" description="Disordered" evidence="1">
    <location>
        <begin position="598"/>
        <end position="622"/>
    </location>
</feature>
<feature type="transmembrane region" description="Helical" evidence="2">
    <location>
        <begin position="453"/>
        <end position="474"/>
    </location>
</feature>
<feature type="domain" description="Calcineurin-like phosphoesterase" evidence="4">
    <location>
        <begin position="51"/>
        <end position="264"/>
    </location>
</feature>
<dbReference type="Proteomes" id="UP000570595">
    <property type="component" value="Unassembled WGS sequence"/>
</dbReference>
<proteinExistence type="predicted"/>
<dbReference type="Gene3D" id="3.60.21.10">
    <property type="match status" value="1"/>
</dbReference>
<dbReference type="SUPFAM" id="SSF56300">
    <property type="entry name" value="Metallo-dependent phosphatases"/>
    <property type="match status" value="1"/>
</dbReference>
<keyword evidence="2 5" id="KW-0812">Transmembrane</keyword>